<dbReference type="SUPFAM" id="SSF58104">
    <property type="entry name" value="Methyl-accepting chemotaxis protein (MCP) signaling domain"/>
    <property type="match status" value="1"/>
</dbReference>
<comment type="caution">
    <text evidence="7">The sequence shown here is derived from an EMBL/GenBank/DDBJ whole genome shotgun (WGS) entry which is preliminary data.</text>
</comment>
<dbReference type="RefSeq" id="WP_207854649.1">
    <property type="nucleotide sequence ID" value="NZ_JAFVMG010000010.1"/>
</dbReference>
<dbReference type="EMBL" id="JAFVMG010000010">
    <property type="protein sequence ID" value="MBO1328765.1"/>
    <property type="molecule type" value="Genomic_DNA"/>
</dbReference>
<dbReference type="PROSITE" id="PS50885">
    <property type="entry name" value="HAMP"/>
    <property type="match status" value="1"/>
</dbReference>
<dbReference type="Pfam" id="PF00015">
    <property type="entry name" value="MCPsignal"/>
    <property type="match status" value="1"/>
</dbReference>
<feature type="domain" description="HAMP" evidence="6">
    <location>
        <begin position="171"/>
        <end position="217"/>
    </location>
</feature>
<feature type="coiled-coil region" evidence="4">
    <location>
        <begin position="142"/>
        <end position="169"/>
    </location>
</feature>
<dbReference type="PANTHER" id="PTHR43531:SF11">
    <property type="entry name" value="METHYL-ACCEPTING CHEMOTAXIS PROTEIN 3"/>
    <property type="match status" value="1"/>
</dbReference>
<dbReference type="CDD" id="cd11386">
    <property type="entry name" value="MCP_signal"/>
    <property type="match status" value="1"/>
</dbReference>
<evidence type="ECO:0000256" key="2">
    <source>
        <dbReference type="ARBA" id="ARBA00029447"/>
    </source>
</evidence>
<reference evidence="7 8" key="1">
    <citation type="submission" date="2021-03" db="EMBL/GenBank/DDBJ databases">
        <title>The complete genome sequence of Acetobacter suratthaniensis TBRC 1719.</title>
        <authorList>
            <person name="Charoenyingcharoen P."/>
            <person name="Yukphan P."/>
        </authorList>
    </citation>
    <scope>NUCLEOTIDE SEQUENCE [LARGE SCALE GENOMIC DNA]</scope>
    <source>
        <strain evidence="7 8">TBRC 1719</strain>
    </source>
</reference>
<name>A0ABS3LN06_9PROT</name>
<dbReference type="InterPro" id="IPR004089">
    <property type="entry name" value="MCPsignal_dom"/>
</dbReference>
<accession>A0ABS3LN06</accession>
<dbReference type="SMART" id="SM00283">
    <property type="entry name" value="MA"/>
    <property type="match status" value="1"/>
</dbReference>
<dbReference type="InterPro" id="IPR004090">
    <property type="entry name" value="Chemotax_Me-accpt_rcpt"/>
</dbReference>
<dbReference type="CDD" id="cd06225">
    <property type="entry name" value="HAMP"/>
    <property type="match status" value="1"/>
</dbReference>
<dbReference type="InterPro" id="IPR003660">
    <property type="entry name" value="HAMP_dom"/>
</dbReference>
<evidence type="ECO:0000313" key="8">
    <source>
        <dbReference type="Proteomes" id="UP000664399"/>
    </source>
</evidence>
<feature type="domain" description="Methyl-accepting transducer" evidence="5">
    <location>
        <begin position="222"/>
        <end position="451"/>
    </location>
</feature>
<gene>
    <name evidence="7" type="ORF">J2D75_09800</name>
</gene>
<dbReference type="PANTHER" id="PTHR43531">
    <property type="entry name" value="PROTEIN ICFG"/>
    <property type="match status" value="1"/>
</dbReference>
<evidence type="ECO:0000259" key="6">
    <source>
        <dbReference type="PROSITE" id="PS50885"/>
    </source>
</evidence>
<evidence type="ECO:0000256" key="4">
    <source>
        <dbReference type="SAM" id="Coils"/>
    </source>
</evidence>
<evidence type="ECO:0000256" key="1">
    <source>
        <dbReference type="ARBA" id="ARBA00022500"/>
    </source>
</evidence>
<keyword evidence="3" id="KW-0807">Transducer</keyword>
<organism evidence="7 8">
    <name type="scientific">Acetobacter suratthaniensis</name>
    <dbReference type="NCBI Taxonomy" id="1502841"/>
    <lineage>
        <taxon>Bacteria</taxon>
        <taxon>Pseudomonadati</taxon>
        <taxon>Pseudomonadota</taxon>
        <taxon>Alphaproteobacteria</taxon>
        <taxon>Acetobacterales</taxon>
        <taxon>Acetobacteraceae</taxon>
        <taxon>Acetobacter</taxon>
    </lineage>
</organism>
<dbReference type="Gene3D" id="1.10.287.950">
    <property type="entry name" value="Methyl-accepting chemotaxis protein"/>
    <property type="match status" value="1"/>
</dbReference>
<dbReference type="InterPro" id="IPR051310">
    <property type="entry name" value="MCP_chemotaxis"/>
</dbReference>
<keyword evidence="1" id="KW-0145">Chemotaxis</keyword>
<dbReference type="Proteomes" id="UP000664399">
    <property type="component" value="Unassembled WGS sequence"/>
</dbReference>
<evidence type="ECO:0000313" key="7">
    <source>
        <dbReference type="EMBL" id="MBO1328765.1"/>
    </source>
</evidence>
<dbReference type="PRINTS" id="PR00260">
    <property type="entry name" value="CHEMTRNSDUCR"/>
</dbReference>
<keyword evidence="4" id="KW-0175">Coiled coil</keyword>
<comment type="similarity">
    <text evidence="2">Belongs to the methyl-accepting chemotaxis (MCP) protein family.</text>
</comment>
<sequence length="490" mass="53305">MIDLKKALPTWNSADQKIGQSVWSAVNGDLEKILLRAYRASDSSLQVMKSDVLAEEVKKFSYISQGNFCDDYFAVQEHIANRLAGEVDYIRYLSQVYAQYVSGLVESLVKKKSLFSGNRNQLIESLIKSVMSDISVVMYHYFIQLNKAADEARAAAQAEREQRAAEDRNVIAVITEALAALSDGDLTYRIDSGMPERVEVLKENFNAMAERLEDTMKRISGNTQDVMANADGIRQSSDDLSRRTEQQAATLEETSAALALVTRRIRQTTEETQQAHKLADAARSDAIQSATVVQNTVDAINKIEKSSEEIASIVDIIGNLSFQTNILALNASVEAARAGEVGRGFAVVASEVRVLAQRSAEAGKDISALVSRSGTHVAAGVSLVRETGELLQRIVAQIQDINVLVSNIASAAQEQSSSMSQIGIAMTDMEQTTQQNAAVAEESAAASHNLATMSDELARLVAQFRLDGLSSQPARQIGRAASRNGNLRLR</sequence>
<protein>
    <submittedName>
        <fullName evidence="7">Methyl-accepting chemotaxis protein</fullName>
    </submittedName>
</protein>
<keyword evidence="8" id="KW-1185">Reference proteome</keyword>
<dbReference type="PROSITE" id="PS50111">
    <property type="entry name" value="CHEMOTAXIS_TRANSDUC_2"/>
    <property type="match status" value="1"/>
</dbReference>
<evidence type="ECO:0000259" key="5">
    <source>
        <dbReference type="PROSITE" id="PS50111"/>
    </source>
</evidence>
<proteinExistence type="inferred from homology"/>
<evidence type="ECO:0000256" key="3">
    <source>
        <dbReference type="PROSITE-ProRule" id="PRU00284"/>
    </source>
</evidence>